<dbReference type="Proteomes" id="UP000886501">
    <property type="component" value="Unassembled WGS sequence"/>
</dbReference>
<evidence type="ECO:0000313" key="2">
    <source>
        <dbReference type="Proteomes" id="UP000886501"/>
    </source>
</evidence>
<name>A0ACB6Z1L9_THEGA</name>
<dbReference type="EMBL" id="MU118230">
    <property type="protein sequence ID" value="KAF9643399.1"/>
    <property type="molecule type" value="Genomic_DNA"/>
</dbReference>
<comment type="caution">
    <text evidence="1">The sequence shown here is derived from an EMBL/GenBank/DDBJ whole genome shotgun (WGS) entry which is preliminary data.</text>
</comment>
<reference evidence="1" key="2">
    <citation type="journal article" date="2020" name="Nat. Commun.">
        <title>Large-scale genome sequencing of mycorrhizal fungi provides insights into the early evolution of symbiotic traits.</title>
        <authorList>
            <person name="Miyauchi S."/>
            <person name="Kiss E."/>
            <person name="Kuo A."/>
            <person name="Drula E."/>
            <person name="Kohler A."/>
            <person name="Sanchez-Garcia M."/>
            <person name="Morin E."/>
            <person name="Andreopoulos B."/>
            <person name="Barry K.W."/>
            <person name="Bonito G."/>
            <person name="Buee M."/>
            <person name="Carver A."/>
            <person name="Chen C."/>
            <person name="Cichocki N."/>
            <person name="Clum A."/>
            <person name="Culley D."/>
            <person name="Crous P.W."/>
            <person name="Fauchery L."/>
            <person name="Girlanda M."/>
            <person name="Hayes R.D."/>
            <person name="Keri Z."/>
            <person name="LaButti K."/>
            <person name="Lipzen A."/>
            <person name="Lombard V."/>
            <person name="Magnuson J."/>
            <person name="Maillard F."/>
            <person name="Murat C."/>
            <person name="Nolan M."/>
            <person name="Ohm R.A."/>
            <person name="Pangilinan J."/>
            <person name="Pereira M.F."/>
            <person name="Perotto S."/>
            <person name="Peter M."/>
            <person name="Pfister S."/>
            <person name="Riley R."/>
            <person name="Sitrit Y."/>
            <person name="Stielow J.B."/>
            <person name="Szollosi G."/>
            <person name="Zifcakova L."/>
            <person name="Stursova M."/>
            <person name="Spatafora J.W."/>
            <person name="Tedersoo L."/>
            <person name="Vaario L.M."/>
            <person name="Yamada A."/>
            <person name="Yan M."/>
            <person name="Wang P."/>
            <person name="Xu J."/>
            <person name="Bruns T."/>
            <person name="Baldrian P."/>
            <person name="Vilgalys R."/>
            <person name="Dunand C."/>
            <person name="Henrissat B."/>
            <person name="Grigoriev I.V."/>
            <person name="Hibbett D."/>
            <person name="Nagy L.G."/>
            <person name="Martin F.M."/>
        </authorList>
    </citation>
    <scope>NUCLEOTIDE SEQUENCE</scope>
    <source>
        <strain evidence="1">P2</strain>
    </source>
</reference>
<evidence type="ECO:0000313" key="1">
    <source>
        <dbReference type="EMBL" id="KAF9643399.1"/>
    </source>
</evidence>
<organism evidence="1 2">
    <name type="scientific">Thelephora ganbajun</name>
    <name type="common">Ganba fungus</name>
    <dbReference type="NCBI Taxonomy" id="370292"/>
    <lineage>
        <taxon>Eukaryota</taxon>
        <taxon>Fungi</taxon>
        <taxon>Dikarya</taxon>
        <taxon>Basidiomycota</taxon>
        <taxon>Agaricomycotina</taxon>
        <taxon>Agaricomycetes</taxon>
        <taxon>Thelephorales</taxon>
        <taxon>Thelephoraceae</taxon>
        <taxon>Thelephora</taxon>
    </lineage>
</organism>
<accession>A0ACB6Z1L9</accession>
<gene>
    <name evidence="1" type="ORF">BDM02DRAFT_3132454</name>
</gene>
<keyword evidence="2" id="KW-1185">Reference proteome</keyword>
<reference evidence="1" key="1">
    <citation type="submission" date="2019-10" db="EMBL/GenBank/DDBJ databases">
        <authorList>
            <consortium name="DOE Joint Genome Institute"/>
            <person name="Kuo A."/>
            <person name="Miyauchi S."/>
            <person name="Kiss E."/>
            <person name="Drula E."/>
            <person name="Kohler A."/>
            <person name="Sanchez-Garcia M."/>
            <person name="Andreopoulos B."/>
            <person name="Barry K.W."/>
            <person name="Bonito G."/>
            <person name="Buee M."/>
            <person name="Carver A."/>
            <person name="Chen C."/>
            <person name="Cichocki N."/>
            <person name="Clum A."/>
            <person name="Culley D."/>
            <person name="Crous P.W."/>
            <person name="Fauchery L."/>
            <person name="Girlanda M."/>
            <person name="Hayes R."/>
            <person name="Keri Z."/>
            <person name="Labutti K."/>
            <person name="Lipzen A."/>
            <person name="Lombard V."/>
            <person name="Magnuson J."/>
            <person name="Maillard F."/>
            <person name="Morin E."/>
            <person name="Murat C."/>
            <person name="Nolan M."/>
            <person name="Ohm R."/>
            <person name="Pangilinan J."/>
            <person name="Pereira M."/>
            <person name="Perotto S."/>
            <person name="Peter M."/>
            <person name="Riley R."/>
            <person name="Sitrit Y."/>
            <person name="Stielow B."/>
            <person name="Szollosi G."/>
            <person name="Zifcakova L."/>
            <person name="Stursova M."/>
            <person name="Spatafora J.W."/>
            <person name="Tedersoo L."/>
            <person name="Vaario L.-M."/>
            <person name="Yamada A."/>
            <person name="Yan M."/>
            <person name="Wang P."/>
            <person name="Xu J."/>
            <person name="Bruns T."/>
            <person name="Baldrian P."/>
            <person name="Vilgalys R."/>
            <person name="Henrissat B."/>
            <person name="Grigoriev I.V."/>
            <person name="Hibbett D."/>
            <person name="Nagy L.G."/>
            <person name="Martin F.M."/>
        </authorList>
    </citation>
    <scope>NUCLEOTIDE SEQUENCE</scope>
    <source>
        <strain evidence="1">P2</strain>
    </source>
</reference>
<sequence length="252" mass="28519">MATIYMSPIIHVQERKAETSGNPRKVAIISEITEESFGPELPMTKEVRRCEAMDEFLLVVEPIGKDIGKSERNEKYQGNLNESGTQSGDQIEGCYEGEGRESEGSVEGWDRWHWALNRGRSDGEPGRDWDQDFQEEESRKRARFWTTGHGFFNEMAQGDNRYPTCGRDGISASVLPNEVFAGCYNFIHRPFVTPHLPTFAYPEEVVPPHDRPSYSIHEGAAKWARTKPAVQFNCSPDFVSLVAGLKGSDWKK</sequence>
<protein>
    <submittedName>
        <fullName evidence="1">Uncharacterized protein</fullName>
    </submittedName>
</protein>
<proteinExistence type="predicted"/>